<accession>A0A0E9UM12</accession>
<organism evidence="1">
    <name type="scientific">Anguilla anguilla</name>
    <name type="common">European freshwater eel</name>
    <name type="synonym">Muraena anguilla</name>
    <dbReference type="NCBI Taxonomy" id="7936"/>
    <lineage>
        <taxon>Eukaryota</taxon>
        <taxon>Metazoa</taxon>
        <taxon>Chordata</taxon>
        <taxon>Craniata</taxon>
        <taxon>Vertebrata</taxon>
        <taxon>Euteleostomi</taxon>
        <taxon>Actinopterygii</taxon>
        <taxon>Neopterygii</taxon>
        <taxon>Teleostei</taxon>
        <taxon>Anguilliformes</taxon>
        <taxon>Anguillidae</taxon>
        <taxon>Anguilla</taxon>
    </lineage>
</organism>
<evidence type="ECO:0000313" key="1">
    <source>
        <dbReference type="EMBL" id="JAH66270.1"/>
    </source>
</evidence>
<dbReference type="AlphaFoldDB" id="A0A0E9UM12"/>
<reference evidence="1" key="2">
    <citation type="journal article" date="2015" name="Fish Shellfish Immunol.">
        <title>Early steps in the European eel (Anguilla anguilla)-Vibrio vulnificus interaction in the gills: Role of the RtxA13 toxin.</title>
        <authorList>
            <person name="Callol A."/>
            <person name="Pajuelo D."/>
            <person name="Ebbesson L."/>
            <person name="Teles M."/>
            <person name="MacKenzie S."/>
            <person name="Amaro C."/>
        </authorList>
    </citation>
    <scope>NUCLEOTIDE SEQUENCE</scope>
</reference>
<name>A0A0E9UM12_ANGAN</name>
<proteinExistence type="predicted"/>
<sequence length="41" mass="4837">MRRVQTTDAVYCPCIQDPRYHAHRDLCSKEEKCNPLCLQVD</sequence>
<dbReference type="EMBL" id="GBXM01042307">
    <property type="protein sequence ID" value="JAH66270.1"/>
    <property type="molecule type" value="Transcribed_RNA"/>
</dbReference>
<protein>
    <submittedName>
        <fullName evidence="1">Uncharacterized protein</fullName>
    </submittedName>
</protein>
<reference evidence="1" key="1">
    <citation type="submission" date="2014-11" db="EMBL/GenBank/DDBJ databases">
        <authorList>
            <person name="Amaro Gonzalez C."/>
        </authorList>
    </citation>
    <scope>NUCLEOTIDE SEQUENCE</scope>
</reference>